<keyword evidence="4" id="KW-1185">Reference proteome</keyword>
<name>A0A7X0NKB2_9GAMM</name>
<feature type="transmembrane region" description="Helical" evidence="1">
    <location>
        <begin position="76"/>
        <end position="92"/>
    </location>
</feature>
<dbReference type="Proteomes" id="UP000537141">
    <property type="component" value="Unassembled WGS sequence"/>
</dbReference>
<sequence>PYFGEVTHLCMPLNMVSMAIYVTLEGKIPRTPIYCIFTYISLIRRPLQFWQSLIMCVLITLIVILGTSLASPRNGVFVWSFALPILYYLLLGKQYGVIFSAKWCNFLCKFISYPSVYFRE</sequence>
<keyword evidence="1" id="KW-1133">Transmembrane helix</keyword>
<proteinExistence type="predicted"/>
<protein>
    <recommendedName>
        <fullName evidence="2">MASE6 domain-containing protein</fullName>
    </recommendedName>
</protein>
<evidence type="ECO:0000259" key="2">
    <source>
        <dbReference type="Pfam" id="PF20966"/>
    </source>
</evidence>
<keyword evidence="1" id="KW-0812">Transmembrane</keyword>
<comment type="caution">
    <text evidence="3">The sequence shown here is derived from an EMBL/GenBank/DDBJ whole genome shotgun (WGS) entry which is preliminary data.</text>
</comment>
<organism evidence="3 4">
    <name type="scientific">Thalassotalea piscium</name>
    <dbReference type="NCBI Taxonomy" id="1230533"/>
    <lineage>
        <taxon>Bacteria</taxon>
        <taxon>Pseudomonadati</taxon>
        <taxon>Pseudomonadota</taxon>
        <taxon>Gammaproteobacteria</taxon>
        <taxon>Alteromonadales</taxon>
        <taxon>Colwelliaceae</taxon>
        <taxon>Thalassotalea</taxon>
    </lineage>
</organism>
<feature type="transmembrane region" description="Helical" evidence="1">
    <location>
        <begin position="49"/>
        <end position="70"/>
    </location>
</feature>
<keyword evidence="1" id="KW-0472">Membrane</keyword>
<evidence type="ECO:0000256" key="1">
    <source>
        <dbReference type="SAM" id="Phobius"/>
    </source>
</evidence>
<dbReference type="AlphaFoldDB" id="A0A7X0NKB2"/>
<feature type="non-terminal residue" evidence="3">
    <location>
        <position position="1"/>
    </location>
</feature>
<dbReference type="EMBL" id="JACHHU010000044">
    <property type="protein sequence ID" value="MBB6545014.1"/>
    <property type="molecule type" value="Genomic_DNA"/>
</dbReference>
<evidence type="ECO:0000313" key="3">
    <source>
        <dbReference type="EMBL" id="MBB6545014.1"/>
    </source>
</evidence>
<dbReference type="InterPro" id="IPR048435">
    <property type="entry name" value="MASE6"/>
</dbReference>
<feature type="domain" description="MASE6" evidence="2">
    <location>
        <begin position="33"/>
        <end position="101"/>
    </location>
</feature>
<evidence type="ECO:0000313" key="4">
    <source>
        <dbReference type="Proteomes" id="UP000537141"/>
    </source>
</evidence>
<gene>
    <name evidence="3" type="ORF">HNQ55_003550</name>
</gene>
<accession>A0A7X0NKB2</accession>
<dbReference type="Pfam" id="PF20966">
    <property type="entry name" value="MASE6"/>
    <property type="match status" value="1"/>
</dbReference>
<reference evidence="3 4" key="1">
    <citation type="submission" date="2020-08" db="EMBL/GenBank/DDBJ databases">
        <title>Genomic Encyclopedia of Type Strains, Phase IV (KMG-IV): sequencing the most valuable type-strain genomes for metagenomic binning, comparative biology and taxonomic classification.</title>
        <authorList>
            <person name="Goeker M."/>
        </authorList>
    </citation>
    <scope>NUCLEOTIDE SEQUENCE [LARGE SCALE GENOMIC DNA]</scope>
    <source>
        <strain evidence="3 4">DSM 26287</strain>
    </source>
</reference>